<reference evidence="1 2" key="1">
    <citation type="submission" date="2024-04" db="EMBL/GenBank/DDBJ databases">
        <authorList>
            <person name="Fracassetti M."/>
        </authorList>
    </citation>
    <scope>NUCLEOTIDE SEQUENCE [LARGE SCALE GENOMIC DNA]</scope>
</reference>
<organism evidence="1 2">
    <name type="scientific">Linum trigynum</name>
    <dbReference type="NCBI Taxonomy" id="586398"/>
    <lineage>
        <taxon>Eukaryota</taxon>
        <taxon>Viridiplantae</taxon>
        <taxon>Streptophyta</taxon>
        <taxon>Embryophyta</taxon>
        <taxon>Tracheophyta</taxon>
        <taxon>Spermatophyta</taxon>
        <taxon>Magnoliopsida</taxon>
        <taxon>eudicotyledons</taxon>
        <taxon>Gunneridae</taxon>
        <taxon>Pentapetalae</taxon>
        <taxon>rosids</taxon>
        <taxon>fabids</taxon>
        <taxon>Malpighiales</taxon>
        <taxon>Linaceae</taxon>
        <taxon>Linum</taxon>
    </lineage>
</organism>
<proteinExistence type="predicted"/>
<protein>
    <submittedName>
        <fullName evidence="1">Uncharacterized protein</fullName>
    </submittedName>
</protein>
<name>A0AAV2GRD1_9ROSI</name>
<dbReference type="AlphaFoldDB" id="A0AAV2GRD1"/>
<dbReference type="EMBL" id="OZ034822">
    <property type="protein sequence ID" value="CAL1411865.1"/>
    <property type="molecule type" value="Genomic_DNA"/>
</dbReference>
<sequence length="90" mass="10296">MRNKIKKHDGSKLLSIEENGESGECYKPLTDEVLRARKLNIFKHHQPAEQCFGSLAMDEAAERLHSLHFGLHHKFDYYEASNVEDGAILT</sequence>
<evidence type="ECO:0000313" key="2">
    <source>
        <dbReference type="Proteomes" id="UP001497516"/>
    </source>
</evidence>
<dbReference type="Proteomes" id="UP001497516">
    <property type="component" value="Chromosome 9"/>
</dbReference>
<evidence type="ECO:0000313" key="1">
    <source>
        <dbReference type="EMBL" id="CAL1411865.1"/>
    </source>
</evidence>
<keyword evidence="2" id="KW-1185">Reference proteome</keyword>
<accession>A0AAV2GRD1</accession>
<gene>
    <name evidence="1" type="ORF">LTRI10_LOCUS51197</name>
</gene>